<dbReference type="GO" id="GO:0016787">
    <property type="term" value="F:hydrolase activity"/>
    <property type="evidence" value="ECO:0007669"/>
    <property type="project" value="UniProtKB-KW"/>
</dbReference>
<keyword evidence="3" id="KW-0540">Nuclease</keyword>
<dbReference type="Pfam" id="PF00665">
    <property type="entry name" value="rve"/>
    <property type="match status" value="1"/>
</dbReference>
<evidence type="ECO:0000256" key="1">
    <source>
        <dbReference type="ARBA" id="ARBA00022578"/>
    </source>
</evidence>
<proteinExistence type="predicted"/>
<dbReference type="PANTHER" id="PTHR42648">
    <property type="entry name" value="TRANSPOSASE, PUTATIVE-RELATED"/>
    <property type="match status" value="1"/>
</dbReference>
<dbReference type="GO" id="GO:0015074">
    <property type="term" value="P:DNA integration"/>
    <property type="evidence" value="ECO:0007669"/>
    <property type="project" value="UniProtKB-KW"/>
</dbReference>
<reference evidence="17" key="1">
    <citation type="submission" date="2021-03" db="EMBL/GenBank/DDBJ databases">
        <title>Draft genome sequence of rust myrtle Austropuccinia psidii MF-1, a brazilian biotype.</title>
        <authorList>
            <person name="Quecine M.C."/>
            <person name="Pachon D.M.R."/>
            <person name="Bonatelli M.L."/>
            <person name="Correr F.H."/>
            <person name="Franceschini L.M."/>
            <person name="Leite T.F."/>
            <person name="Margarido G.R.A."/>
            <person name="Almeida C.A."/>
            <person name="Ferrarezi J.A."/>
            <person name="Labate C.A."/>
        </authorList>
    </citation>
    <scope>NUCLEOTIDE SEQUENCE</scope>
    <source>
        <strain evidence="17">MF-1</strain>
    </source>
</reference>
<sequence length="598" mass="67827">MQKRNQQAHTMSSPEKKIDTQDNSESYMYYLPIEGFITDHQDRSQKIYLESGCGQSVINNLSLLKDPKPRNMSVKTFGNNDQITHHSTLNFFGFDIFPVSYAPQGQVNLISVSQLIDHGLKPIYKNDVFSIKCRNSIVATFQQDGNLHSTQSPTNVAWYSSPRSFISSKNCEVCCISKIERHPHKRSLPTTSSPFYKLYTDIFEINVPSKKGCRYILAIVDDFSRFNRIVFLKSIDQTGREIISFINKIRNKLNKDPAFLHSDQGGEFTSNSFLFTLKKEGVSIKQGAPHSPQTNGVAEQFNRSLLSKIRCLRNKLNIPVSYWDQAATHASLLLNNTPHWFLNMMTPANCLENHNSPIEPSLDFSRLISFGSKLNVKNKSPDSKVTGGSPPLCALTFERYSDLMRFLNIDNGRIKISRDYIPSINDKPVKVCKLTQSLPSETIQLTFPKPISSNITLSMDQIEVSDSTSNNAPHPVDNEFQLKAPGPKKKCKYVPYYKKASKDVSSSISTENVTEGSSRKKNNKTFLMDVIPYSQAINDPLEKQEWFNAMQKEFDSLMQHNTSELDPYPRNAKVIGGMWRLTKKQMNMAKCIAIRHVG</sequence>
<evidence type="ECO:0000256" key="7">
    <source>
        <dbReference type="ARBA" id="ARBA00022842"/>
    </source>
</evidence>
<feature type="region of interest" description="Disordered" evidence="15">
    <location>
        <begin position="1"/>
        <end position="20"/>
    </location>
</feature>
<keyword evidence="10" id="KW-0695">RNA-directed DNA polymerase</keyword>
<dbReference type="InterPro" id="IPR012337">
    <property type="entry name" value="RNaseH-like_sf"/>
</dbReference>
<dbReference type="AlphaFoldDB" id="A0A9Q3CAT0"/>
<dbReference type="PROSITE" id="PS50994">
    <property type="entry name" value="INTEGRASE"/>
    <property type="match status" value="1"/>
</dbReference>
<dbReference type="GO" id="GO:0004519">
    <property type="term" value="F:endonuclease activity"/>
    <property type="evidence" value="ECO:0007669"/>
    <property type="project" value="UniProtKB-KW"/>
</dbReference>
<evidence type="ECO:0000256" key="13">
    <source>
        <dbReference type="ARBA" id="ARBA00048173"/>
    </source>
</evidence>
<evidence type="ECO:0000313" key="18">
    <source>
        <dbReference type="Proteomes" id="UP000765509"/>
    </source>
</evidence>
<evidence type="ECO:0000256" key="3">
    <source>
        <dbReference type="ARBA" id="ARBA00022722"/>
    </source>
</evidence>
<keyword evidence="1" id="KW-0815">Transposition</keyword>
<evidence type="ECO:0000256" key="4">
    <source>
        <dbReference type="ARBA" id="ARBA00022723"/>
    </source>
</evidence>
<keyword evidence="5" id="KW-0255">Endonuclease</keyword>
<feature type="domain" description="Integrase catalytic" evidence="16">
    <location>
        <begin position="190"/>
        <end position="355"/>
    </location>
</feature>
<protein>
    <recommendedName>
        <fullName evidence="16">Integrase catalytic domain-containing protein</fullName>
    </recommendedName>
</protein>
<keyword evidence="6" id="KW-0378">Hydrolase</keyword>
<dbReference type="GO" id="GO:0005634">
    <property type="term" value="C:nucleus"/>
    <property type="evidence" value="ECO:0007669"/>
    <property type="project" value="UniProtKB-ARBA"/>
</dbReference>
<gene>
    <name evidence="17" type="ORF">O181_018935</name>
</gene>
<keyword evidence="4" id="KW-0479">Metal-binding</keyword>
<evidence type="ECO:0000256" key="5">
    <source>
        <dbReference type="ARBA" id="ARBA00022759"/>
    </source>
</evidence>
<evidence type="ECO:0000256" key="8">
    <source>
        <dbReference type="ARBA" id="ARBA00022884"/>
    </source>
</evidence>
<evidence type="ECO:0000256" key="9">
    <source>
        <dbReference type="ARBA" id="ARBA00022908"/>
    </source>
</evidence>
<evidence type="ECO:0000256" key="10">
    <source>
        <dbReference type="ARBA" id="ARBA00022918"/>
    </source>
</evidence>
<keyword evidence="7" id="KW-0460">Magnesium</keyword>
<dbReference type="PANTHER" id="PTHR42648:SF11">
    <property type="entry name" value="TRANSPOSON TY4-P GAG-POL POLYPROTEIN"/>
    <property type="match status" value="1"/>
</dbReference>
<dbReference type="Gene3D" id="3.30.420.10">
    <property type="entry name" value="Ribonuclease H-like superfamily/Ribonuclease H"/>
    <property type="match status" value="1"/>
</dbReference>
<keyword evidence="11" id="KW-0239">DNA-directed DNA polymerase</keyword>
<keyword evidence="8" id="KW-0694">RNA-binding</keyword>
<comment type="catalytic activity">
    <reaction evidence="13">
        <text>DNA(n) + a 2'-deoxyribonucleoside 5'-triphosphate = DNA(n+1) + diphosphate</text>
        <dbReference type="Rhea" id="RHEA:22508"/>
        <dbReference type="Rhea" id="RHEA-COMP:17339"/>
        <dbReference type="Rhea" id="RHEA-COMP:17340"/>
        <dbReference type="ChEBI" id="CHEBI:33019"/>
        <dbReference type="ChEBI" id="CHEBI:61560"/>
        <dbReference type="ChEBI" id="CHEBI:173112"/>
        <dbReference type="EC" id="2.7.7.49"/>
    </reaction>
</comment>
<dbReference type="InterPro" id="IPR036397">
    <property type="entry name" value="RNaseH_sf"/>
</dbReference>
<evidence type="ECO:0000256" key="11">
    <source>
        <dbReference type="ARBA" id="ARBA00022932"/>
    </source>
</evidence>
<dbReference type="GO" id="GO:0003964">
    <property type="term" value="F:RNA-directed DNA polymerase activity"/>
    <property type="evidence" value="ECO:0007669"/>
    <property type="project" value="UniProtKB-KW"/>
</dbReference>
<name>A0A9Q3CAT0_9BASI</name>
<evidence type="ECO:0000256" key="14">
    <source>
        <dbReference type="ARBA" id="ARBA00049244"/>
    </source>
</evidence>
<dbReference type="SUPFAM" id="SSF53098">
    <property type="entry name" value="Ribonuclease H-like"/>
    <property type="match status" value="1"/>
</dbReference>
<dbReference type="GO" id="GO:0003723">
    <property type="term" value="F:RNA binding"/>
    <property type="evidence" value="ECO:0007669"/>
    <property type="project" value="UniProtKB-KW"/>
</dbReference>
<feature type="compositionally biased region" description="Polar residues" evidence="15">
    <location>
        <begin position="1"/>
        <end position="13"/>
    </location>
</feature>
<comment type="catalytic activity">
    <reaction evidence="14">
        <text>DNA(n) + a 2'-deoxyribonucleoside 5'-triphosphate = DNA(n+1) + diphosphate</text>
        <dbReference type="Rhea" id="RHEA:22508"/>
        <dbReference type="Rhea" id="RHEA-COMP:17339"/>
        <dbReference type="Rhea" id="RHEA-COMP:17340"/>
        <dbReference type="ChEBI" id="CHEBI:33019"/>
        <dbReference type="ChEBI" id="CHEBI:61560"/>
        <dbReference type="ChEBI" id="CHEBI:173112"/>
        <dbReference type="EC" id="2.7.7.7"/>
    </reaction>
</comment>
<accession>A0A9Q3CAT0</accession>
<evidence type="ECO:0000256" key="6">
    <source>
        <dbReference type="ARBA" id="ARBA00022801"/>
    </source>
</evidence>
<evidence type="ECO:0000256" key="2">
    <source>
        <dbReference type="ARBA" id="ARBA00022695"/>
    </source>
</evidence>
<dbReference type="GO" id="GO:0003887">
    <property type="term" value="F:DNA-directed DNA polymerase activity"/>
    <property type="evidence" value="ECO:0007669"/>
    <property type="project" value="UniProtKB-KW"/>
</dbReference>
<dbReference type="InterPro" id="IPR001584">
    <property type="entry name" value="Integrase_cat-core"/>
</dbReference>
<evidence type="ECO:0000256" key="15">
    <source>
        <dbReference type="SAM" id="MobiDB-lite"/>
    </source>
</evidence>
<dbReference type="InterPro" id="IPR039537">
    <property type="entry name" value="Retrotran_Ty1/copia-like"/>
</dbReference>
<keyword evidence="2" id="KW-0548">Nucleotidyltransferase</keyword>
<keyword evidence="9" id="KW-0229">DNA integration</keyword>
<organism evidence="17 18">
    <name type="scientific">Austropuccinia psidii MF-1</name>
    <dbReference type="NCBI Taxonomy" id="1389203"/>
    <lineage>
        <taxon>Eukaryota</taxon>
        <taxon>Fungi</taxon>
        <taxon>Dikarya</taxon>
        <taxon>Basidiomycota</taxon>
        <taxon>Pucciniomycotina</taxon>
        <taxon>Pucciniomycetes</taxon>
        <taxon>Pucciniales</taxon>
        <taxon>Sphaerophragmiaceae</taxon>
        <taxon>Austropuccinia</taxon>
    </lineage>
</organism>
<dbReference type="GO" id="GO:0032196">
    <property type="term" value="P:transposition"/>
    <property type="evidence" value="ECO:0007669"/>
    <property type="project" value="UniProtKB-KW"/>
</dbReference>
<evidence type="ECO:0000256" key="12">
    <source>
        <dbReference type="ARBA" id="ARBA00023172"/>
    </source>
</evidence>
<dbReference type="OrthoDB" id="2506384at2759"/>
<evidence type="ECO:0000313" key="17">
    <source>
        <dbReference type="EMBL" id="MBW0479220.1"/>
    </source>
</evidence>
<keyword evidence="12" id="KW-0233">DNA recombination</keyword>
<dbReference type="GO" id="GO:0006310">
    <property type="term" value="P:DNA recombination"/>
    <property type="evidence" value="ECO:0007669"/>
    <property type="project" value="UniProtKB-KW"/>
</dbReference>
<dbReference type="Proteomes" id="UP000765509">
    <property type="component" value="Unassembled WGS sequence"/>
</dbReference>
<keyword evidence="18" id="KW-1185">Reference proteome</keyword>
<dbReference type="GO" id="GO:0046872">
    <property type="term" value="F:metal ion binding"/>
    <property type="evidence" value="ECO:0007669"/>
    <property type="project" value="UniProtKB-KW"/>
</dbReference>
<evidence type="ECO:0000259" key="16">
    <source>
        <dbReference type="PROSITE" id="PS50994"/>
    </source>
</evidence>
<dbReference type="EMBL" id="AVOT02005496">
    <property type="protein sequence ID" value="MBW0479220.1"/>
    <property type="molecule type" value="Genomic_DNA"/>
</dbReference>
<comment type="caution">
    <text evidence="17">The sequence shown here is derived from an EMBL/GenBank/DDBJ whole genome shotgun (WGS) entry which is preliminary data.</text>
</comment>
<keyword evidence="11" id="KW-0808">Transferase</keyword>